<reference evidence="3" key="2">
    <citation type="journal article" date="2021" name="PeerJ">
        <title>Extensive microbial diversity within the chicken gut microbiome revealed by metagenomics and culture.</title>
        <authorList>
            <person name="Gilroy R."/>
            <person name="Ravi A."/>
            <person name="Getino M."/>
            <person name="Pursley I."/>
            <person name="Horton D.L."/>
            <person name="Alikhan N.F."/>
            <person name="Baker D."/>
            <person name="Gharbi K."/>
            <person name="Hall N."/>
            <person name="Watson M."/>
            <person name="Adriaenssens E.M."/>
            <person name="Foster-Nyarko E."/>
            <person name="Jarju S."/>
            <person name="Secka A."/>
            <person name="Antonio M."/>
            <person name="Oren A."/>
            <person name="Chaudhuri R.R."/>
            <person name="La Ragione R."/>
            <person name="Hildebrand F."/>
            <person name="Pallen M.J."/>
        </authorList>
    </citation>
    <scope>NUCLEOTIDE SEQUENCE</scope>
    <source>
        <strain evidence="3">21143</strain>
    </source>
</reference>
<feature type="non-terminal residue" evidence="3">
    <location>
        <position position="70"/>
    </location>
</feature>
<dbReference type="InterPro" id="IPR034641">
    <property type="entry name" value="RGL11"/>
</dbReference>
<reference evidence="3" key="1">
    <citation type="submission" date="2020-10" db="EMBL/GenBank/DDBJ databases">
        <authorList>
            <person name="Gilroy R."/>
        </authorList>
    </citation>
    <scope>NUCLEOTIDE SEQUENCE</scope>
    <source>
        <strain evidence="3">21143</strain>
    </source>
</reference>
<feature type="signal peptide" evidence="1">
    <location>
        <begin position="1"/>
        <end position="23"/>
    </location>
</feature>
<dbReference type="AlphaFoldDB" id="A0A9D1KE35"/>
<gene>
    <name evidence="3" type="ORF">IAD06_03335</name>
</gene>
<dbReference type="Gene3D" id="2.60.40.10">
    <property type="entry name" value="Immunoglobulins"/>
    <property type="match status" value="1"/>
</dbReference>
<evidence type="ECO:0000313" key="3">
    <source>
        <dbReference type="EMBL" id="HIT39057.1"/>
    </source>
</evidence>
<feature type="chain" id="PRO_5039511182" evidence="1">
    <location>
        <begin position="24"/>
        <end position="70"/>
    </location>
</feature>
<organism evidence="3 4">
    <name type="scientific">Candidatus Caccoplasma intestinavium</name>
    <dbReference type="NCBI Taxonomy" id="2840716"/>
    <lineage>
        <taxon>Bacteria</taxon>
        <taxon>Pseudomonadati</taxon>
        <taxon>Bacteroidota</taxon>
        <taxon>Bacteroidia</taxon>
        <taxon>Bacteroidales</taxon>
        <taxon>Bacteroidaceae</taxon>
        <taxon>Bacteroidaceae incertae sedis</taxon>
        <taxon>Candidatus Caccoplasma</taxon>
    </lineage>
</organism>
<sequence>MKRKYIYAALLYAFTVAVTPAVAGQPQQEKIGRGVVAVKTDEGVFVSWRYLGTDSPSAGFNLYRDGEKLN</sequence>
<dbReference type="Proteomes" id="UP000886722">
    <property type="component" value="Unassembled WGS sequence"/>
</dbReference>
<keyword evidence="3" id="KW-0456">Lyase</keyword>
<dbReference type="InterPro" id="IPR013783">
    <property type="entry name" value="Ig-like_fold"/>
</dbReference>
<comment type="caution">
    <text evidence="3">The sequence shown here is derived from an EMBL/GenBank/DDBJ whole genome shotgun (WGS) entry which is preliminary data.</text>
</comment>
<feature type="domain" description="Rhamnogalacturonan I lyase beta-sheet" evidence="2">
    <location>
        <begin position="27"/>
        <end position="70"/>
    </location>
</feature>
<evidence type="ECO:0000256" key="1">
    <source>
        <dbReference type="SAM" id="SignalP"/>
    </source>
</evidence>
<dbReference type="GO" id="GO:0016829">
    <property type="term" value="F:lyase activity"/>
    <property type="evidence" value="ECO:0007669"/>
    <property type="project" value="UniProtKB-KW"/>
</dbReference>
<dbReference type="PANTHER" id="PTHR43118">
    <property type="entry name" value="RHAMNOGALACTURONAN LYASE (EUROFUNG)"/>
    <property type="match status" value="1"/>
</dbReference>
<dbReference type="InterPro" id="IPR041624">
    <property type="entry name" value="RGI_lyase"/>
</dbReference>
<protein>
    <submittedName>
        <fullName evidence="3">Rhamnogalacturonan lyase</fullName>
    </submittedName>
</protein>
<evidence type="ECO:0000313" key="4">
    <source>
        <dbReference type="Proteomes" id="UP000886722"/>
    </source>
</evidence>
<dbReference type="EMBL" id="DVKT01000024">
    <property type="protein sequence ID" value="HIT39057.1"/>
    <property type="molecule type" value="Genomic_DNA"/>
</dbReference>
<keyword evidence="1" id="KW-0732">Signal</keyword>
<dbReference type="Pfam" id="PF18370">
    <property type="entry name" value="RGI_lyase"/>
    <property type="match status" value="1"/>
</dbReference>
<accession>A0A9D1KE35</accession>
<dbReference type="PANTHER" id="PTHR43118:SF1">
    <property type="entry name" value="RHAMNOGALACTURONAN LYASE (EUROFUNG)"/>
    <property type="match status" value="1"/>
</dbReference>
<name>A0A9D1KE35_9BACT</name>
<evidence type="ECO:0000259" key="2">
    <source>
        <dbReference type="Pfam" id="PF18370"/>
    </source>
</evidence>
<proteinExistence type="predicted"/>